<sequence length="163" mass="18816">MVVVVVVLVAEVFSPLGTVIVLEPVAAIEVASVDEMSPAKLKALRKAIERIYVSHLDRQVVVVAIDNLLYVPEYVSVTPQPARVRVVHFQPEAIVRMTYAEGYNINHPDSLFTIENPQPHSRETHSKRRIEKKYLINWFPFLRLYFRSGTDFRNNLRELHEDH</sequence>
<protein>
    <submittedName>
        <fullName evidence="2">Uncharacterized protein</fullName>
    </submittedName>
</protein>
<evidence type="ECO:0000313" key="3">
    <source>
        <dbReference type="Proteomes" id="UP000053766"/>
    </source>
</evidence>
<gene>
    <name evidence="2" type="ORF">DICVIV_04553</name>
</gene>
<reference evidence="3" key="2">
    <citation type="journal article" date="2016" name="Sci. Rep.">
        <title>Dictyocaulus viviparus genome, variome and transcriptome elucidate lungworm biology and support future intervention.</title>
        <authorList>
            <person name="McNulty S.N."/>
            <person name="Strube C."/>
            <person name="Rosa B.A."/>
            <person name="Martin J.C."/>
            <person name="Tyagi R."/>
            <person name="Choi Y.J."/>
            <person name="Wang Q."/>
            <person name="Hallsworth Pepin K."/>
            <person name="Zhang X."/>
            <person name="Ozersky P."/>
            <person name="Wilson R.K."/>
            <person name="Sternberg P.W."/>
            <person name="Gasser R.B."/>
            <person name="Mitreva M."/>
        </authorList>
    </citation>
    <scope>NUCLEOTIDE SEQUENCE [LARGE SCALE GENOMIC DNA]</scope>
    <source>
        <strain evidence="3">HannoverDv2000</strain>
    </source>
</reference>
<organism evidence="2 3">
    <name type="scientific">Dictyocaulus viviparus</name>
    <name type="common">Bovine lungworm</name>
    <dbReference type="NCBI Taxonomy" id="29172"/>
    <lineage>
        <taxon>Eukaryota</taxon>
        <taxon>Metazoa</taxon>
        <taxon>Ecdysozoa</taxon>
        <taxon>Nematoda</taxon>
        <taxon>Chromadorea</taxon>
        <taxon>Rhabditida</taxon>
        <taxon>Rhabditina</taxon>
        <taxon>Rhabditomorpha</taxon>
        <taxon>Strongyloidea</taxon>
        <taxon>Metastrongylidae</taxon>
        <taxon>Dictyocaulus</taxon>
    </lineage>
</organism>
<feature type="signal peptide" evidence="1">
    <location>
        <begin position="1"/>
        <end position="27"/>
    </location>
</feature>
<dbReference type="AlphaFoldDB" id="A0A0D8XZV2"/>
<keyword evidence="3" id="KW-1185">Reference proteome</keyword>
<feature type="chain" id="PRO_5002336096" evidence="1">
    <location>
        <begin position="28"/>
        <end position="163"/>
    </location>
</feature>
<evidence type="ECO:0000313" key="2">
    <source>
        <dbReference type="EMBL" id="KJH49289.1"/>
    </source>
</evidence>
<name>A0A0D8XZV2_DICVI</name>
<proteinExistence type="predicted"/>
<dbReference type="Proteomes" id="UP000053766">
    <property type="component" value="Unassembled WGS sequence"/>
</dbReference>
<accession>A0A0D8XZV2</accession>
<evidence type="ECO:0000256" key="1">
    <source>
        <dbReference type="SAM" id="SignalP"/>
    </source>
</evidence>
<keyword evidence="1" id="KW-0732">Signal</keyword>
<dbReference type="EMBL" id="KN716239">
    <property type="protein sequence ID" value="KJH49289.1"/>
    <property type="molecule type" value="Genomic_DNA"/>
</dbReference>
<reference evidence="2 3" key="1">
    <citation type="submission" date="2013-11" db="EMBL/GenBank/DDBJ databases">
        <title>Draft genome of the bovine lungworm Dictyocaulus viviparus.</title>
        <authorList>
            <person name="Mitreva M."/>
        </authorList>
    </citation>
    <scope>NUCLEOTIDE SEQUENCE [LARGE SCALE GENOMIC DNA]</scope>
    <source>
        <strain evidence="2 3">HannoverDv2000</strain>
    </source>
</reference>